<proteinExistence type="predicted"/>
<evidence type="ECO:0000313" key="1">
    <source>
        <dbReference type="EMBL" id="KIM38748.1"/>
    </source>
</evidence>
<dbReference type="AlphaFoldDB" id="A0A0C2XLY8"/>
<organism evidence="1 2">
    <name type="scientific">Hebeloma cylindrosporum</name>
    <dbReference type="NCBI Taxonomy" id="76867"/>
    <lineage>
        <taxon>Eukaryota</taxon>
        <taxon>Fungi</taxon>
        <taxon>Dikarya</taxon>
        <taxon>Basidiomycota</taxon>
        <taxon>Agaricomycotina</taxon>
        <taxon>Agaricomycetes</taxon>
        <taxon>Agaricomycetidae</taxon>
        <taxon>Agaricales</taxon>
        <taxon>Agaricineae</taxon>
        <taxon>Hymenogastraceae</taxon>
        <taxon>Hebeloma</taxon>
    </lineage>
</organism>
<dbReference type="OrthoDB" id="2998325at2759"/>
<dbReference type="HOGENOM" id="CLU_2197299_0_0_1"/>
<accession>A0A0C2XLY8</accession>
<keyword evidence="2" id="KW-1185">Reference proteome</keyword>
<dbReference type="EMBL" id="KN831789">
    <property type="protein sequence ID" value="KIM38748.1"/>
    <property type="molecule type" value="Genomic_DNA"/>
</dbReference>
<reference evidence="2" key="2">
    <citation type="submission" date="2015-01" db="EMBL/GenBank/DDBJ databases">
        <title>Evolutionary Origins and Diversification of the Mycorrhizal Mutualists.</title>
        <authorList>
            <consortium name="DOE Joint Genome Institute"/>
            <consortium name="Mycorrhizal Genomics Consortium"/>
            <person name="Kohler A."/>
            <person name="Kuo A."/>
            <person name="Nagy L.G."/>
            <person name="Floudas D."/>
            <person name="Copeland A."/>
            <person name="Barry K.W."/>
            <person name="Cichocki N."/>
            <person name="Veneault-Fourrey C."/>
            <person name="LaButti K."/>
            <person name="Lindquist E.A."/>
            <person name="Lipzen A."/>
            <person name="Lundell T."/>
            <person name="Morin E."/>
            <person name="Murat C."/>
            <person name="Riley R."/>
            <person name="Ohm R."/>
            <person name="Sun H."/>
            <person name="Tunlid A."/>
            <person name="Henrissat B."/>
            <person name="Grigoriev I.V."/>
            <person name="Hibbett D.S."/>
            <person name="Martin F."/>
        </authorList>
    </citation>
    <scope>NUCLEOTIDE SEQUENCE [LARGE SCALE GENOMIC DNA]</scope>
    <source>
        <strain evidence="2">h7</strain>
    </source>
</reference>
<sequence length="108" mass="11843">MPTTVQGTIESTDRWHFIAKFPIDATNTYSFTGSFEAVVPNLTCRQAIVIYEDLTALTTTATAPTKFTGRVGPFDVQLNLENGPIIKGVLNASVLSRNLWGTGTWSQY</sequence>
<reference evidence="1 2" key="1">
    <citation type="submission" date="2014-04" db="EMBL/GenBank/DDBJ databases">
        <authorList>
            <consortium name="DOE Joint Genome Institute"/>
            <person name="Kuo A."/>
            <person name="Gay G."/>
            <person name="Dore J."/>
            <person name="Kohler A."/>
            <person name="Nagy L.G."/>
            <person name="Floudas D."/>
            <person name="Copeland A."/>
            <person name="Barry K.W."/>
            <person name="Cichocki N."/>
            <person name="Veneault-Fourrey C."/>
            <person name="LaButti K."/>
            <person name="Lindquist E.A."/>
            <person name="Lipzen A."/>
            <person name="Lundell T."/>
            <person name="Morin E."/>
            <person name="Murat C."/>
            <person name="Sun H."/>
            <person name="Tunlid A."/>
            <person name="Henrissat B."/>
            <person name="Grigoriev I.V."/>
            <person name="Hibbett D.S."/>
            <person name="Martin F."/>
            <person name="Nordberg H.P."/>
            <person name="Cantor M.N."/>
            <person name="Hua S.X."/>
        </authorList>
    </citation>
    <scope>NUCLEOTIDE SEQUENCE [LARGE SCALE GENOMIC DNA]</scope>
    <source>
        <strain evidence="2">h7</strain>
    </source>
</reference>
<evidence type="ECO:0000313" key="2">
    <source>
        <dbReference type="Proteomes" id="UP000053424"/>
    </source>
</evidence>
<gene>
    <name evidence="1" type="ORF">M413DRAFT_447697</name>
</gene>
<dbReference type="Proteomes" id="UP000053424">
    <property type="component" value="Unassembled WGS sequence"/>
</dbReference>
<protein>
    <submittedName>
        <fullName evidence="1">Uncharacterized protein</fullName>
    </submittedName>
</protein>
<name>A0A0C2XLY8_HEBCY</name>